<keyword evidence="21" id="KW-1185">Reference proteome</keyword>
<sequence>MLKRFLLMVQFLTRIPLNFDLEITDKDFSEGIIYFPIIGAIIGILTTSVFMAFNSYISYNVAVVSAVIFEVLITGALHLDGLADTFDGLYSNRNRDRILEIMKDSRVGSNGVLSLIGLFALKITLILSVGVDYIYPILFFMPIVSRMAVPFFCYKAKYAREKGMGNFFIGKVKKVHLVIVIAMYILLSLFNINVSIMVIPVILFSYLYRRHIEKIIGGLTGDNIGALIELSEIVFLFSSFVVINYSL</sequence>
<comment type="similarity">
    <text evidence="4 19">Belongs to the CobS family.</text>
</comment>
<dbReference type="HAMAP" id="MF_00719">
    <property type="entry name" value="CobS"/>
    <property type="match status" value="1"/>
</dbReference>
<dbReference type="PANTHER" id="PTHR34148">
    <property type="entry name" value="ADENOSYLCOBINAMIDE-GDP RIBAZOLETRANSFERASE"/>
    <property type="match status" value="1"/>
</dbReference>
<keyword evidence="13 19" id="KW-0472">Membrane</keyword>
<feature type="transmembrane region" description="Helical" evidence="19">
    <location>
        <begin position="133"/>
        <end position="154"/>
    </location>
</feature>
<dbReference type="AlphaFoldDB" id="A0AAU9E5T3"/>
<comment type="function">
    <text evidence="14 19">Joins adenosylcobinamide-GDP and alpha-ribazole to generate adenosylcobalamin (Ado-cobalamin). Also synthesizes adenosylcobalamin 5'-phosphate from adenosylcobinamide-GDP and alpha-ribazole 5'-phosphate.</text>
</comment>
<evidence type="ECO:0000256" key="13">
    <source>
        <dbReference type="ARBA" id="ARBA00023136"/>
    </source>
</evidence>
<dbReference type="NCBIfam" id="TIGR00317">
    <property type="entry name" value="cobS"/>
    <property type="match status" value="1"/>
</dbReference>
<feature type="transmembrane region" description="Helical" evidence="19">
    <location>
        <begin position="175"/>
        <end position="204"/>
    </location>
</feature>
<dbReference type="RefSeq" id="WP_338537014.1">
    <property type="nucleotide sequence ID" value="NZ_AP028654.1"/>
</dbReference>
<accession>A0AAU9E5T3</accession>
<reference evidence="20 21" key="1">
    <citation type="submission" date="2023-08" db="EMBL/GenBank/DDBJ databases">
        <title>Helicovermis profunda gen. nov., sp. nov., a novel mesophilic, fermentative bacterium within the Bacillota from a deep-sea hydrothermal vent chimney.</title>
        <authorList>
            <person name="Miyazaki U."/>
            <person name="Mizutani D."/>
            <person name="Hashimoto Y."/>
            <person name="Tame A."/>
            <person name="Sawayama S."/>
            <person name="Miyazaki J."/>
            <person name="Takai K."/>
            <person name="Nakagawa S."/>
        </authorList>
    </citation>
    <scope>NUCLEOTIDE SEQUENCE [LARGE SCALE GENOMIC DNA]</scope>
    <source>
        <strain evidence="20 21">S502</strain>
    </source>
</reference>
<evidence type="ECO:0000256" key="12">
    <source>
        <dbReference type="ARBA" id="ARBA00022989"/>
    </source>
</evidence>
<evidence type="ECO:0000256" key="16">
    <source>
        <dbReference type="ARBA" id="ARBA00032853"/>
    </source>
</evidence>
<dbReference type="GO" id="GO:0008818">
    <property type="term" value="F:cobalamin 5'-phosphate synthase activity"/>
    <property type="evidence" value="ECO:0007669"/>
    <property type="project" value="UniProtKB-UniRule"/>
</dbReference>
<dbReference type="EMBL" id="AP028654">
    <property type="protein sequence ID" value="BEP28708.1"/>
    <property type="molecule type" value="Genomic_DNA"/>
</dbReference>
<keyword evidence="9 19" id="KW-0808">Transferase</keyword>
<evidence type="ECO:0000256" key="1">
    <source>
        <dbReference type="ARBA" id="ARBA00001946"/>
    </source>
</evidence>
<protein>
    <recommendedName>
        <fullName evidence="6 19">Adenosylcobinamide-GDP ribazoletransferase</fullName>
        <ecNumber evidence="5 19">2.7.8.26</ecNumber>
    </recommendedName>
    <alternativeName>
        <fullName evidence="16 19">Cobalamin synthase</fullName>
    </alternativeName>
    <alternativeName>
        <fullName evidence="15 19">Cobalamin-5'-phosphate synthase</fullName>
    </alternativeName>
</protein>
<evidence type="ECO:0000256" key="7">
    <source>
        <dbReference type="ARBA" id="ARBA00022475"/>
    </source>
</evidence>
<keyword evidence="7 19" id="KW-1003">Cell membrane</keyword>
<evidence type="ECO:0000256" key="3">
    <source>
        <dbReference type="ARBA" id="ARBA00004663"/>
    </source>
</evidence>
<evidence type="ECO:0000256" key="17">
    <source>
        <dbReference type="ARBA" id="ARBA00048623"/>
    </source>
</evidence>
<proteinExistence type="inferred from homology"/>
<dbReference type="GO" id="GO:0009236">
    <property type="term" value="P:cobalamin biosynthetic process"/>
    <property type="evidence" value="ECO:0007669"/>
    <property type="project" value="UniProtKB-UniRule"/>
</dbReference>
<keyword evidence="10 19" id="KW-0812">Transmembrane</keyword>
<keyword evidence="11 19" id="KW-0460">Magnesium</keyword>
<comment type="pathway">
    <text evidence="3 19">Cofactor biosynthesis; adenosylcobalamin biosynthesis; adenosylcobalamin from cob(II)yrinate a,c-diamide: step 7/7.</text>
</comment>
<dbReference type="Pfam" id="PF02654">
    <property type="entry name" value="CobS"/>
    <property type="match status" value="1"/>
</dbReference>
<evidence type="ECO:0000256" key="11">
    <source>
        <dbReference type="ARBA" id="ARBA00022842"/>
    </source>
</evidence>
<gene>
    <name evidence="19 20" type="primary">cobS</name>
    <name evidence="20" type="ORF">HLPR_10390</name>
</gene>
<evidence type="ECO:0000256" key="8">
    <source>
        <dbReference type="ARBA" id="ARBA00022573"/>
    </source>
</evidence>
<feature type="transmembrane region" description="Helical" evidence="19">
    <location>
        <begin position="59"/>
        <end position="86"/>
    </location>
</feature>
<evidence type="ECO:0000256" key="6">
    <source>
        <dbReference type="ARBA" id="ARBA00015850"/>
    </source>
</evidence>
<comment type="cofactor">
    <cofactor evidence="1 19">
        <name>Mg(2+)</name>
        <dbReference type="ChEBI" id="CHEBI:18420"/>
    </cofactor>
</comment>
<evidence type="ECO:0000256" key="15">
    <source>
        <dbReference type="ARBA" id="ARBA00032605"/>
    </source>
</evidence>
<feature type="transmembrane region" description="Helical" evidence="19">
    <location>
        <begin position="224"/>
        <end position="245"/>
    </location>
</feature>
<dbReference type="GO" id="GO:0051073">
    <property type="term" value="F:adenosylcobinamide-GDP ribazoletransferase activity"/>
    <property type="evidence" value="ECO:0007669"/>
    <property type="project" value="UniProtKB-UniRule"/>
</dbReference>
<evidence type="ECO:0000256" key="2">
    <source>
        <dbReference type="ARBA" id="ARBA00004651"/>
    </source>
</evidence>
<comment type="catalytic activity">
    <reaction evidence="18 19">
        <text>alpha-ribazole 5'-phosphate + adenosylcob(III)inamide-GDP = adenosylcob(III)alamin 5'-phosphate + GMP + H(+)</text>
        <dbReference type="Rhea" id="RHEA:23560"/>
        <dbReference type="ChEBI" id="CHEBI:15378"/>
        <dbReference type="ChEBI" id="CHEBI:57918"/>
        <dbReference type="ChEBI" id="CHEBI:58115"/>
        <dbReference type="ChEBI" id="CHEBI:60487"/>
        <dbReference type="ChEBI" id="CHEBI:60493"/>
        <dbReference type="EC" id="2.7.8.26"/>
    </reaction>
</comment>
<dbReference type="EC" id="2.7.8.26" evidence="5 19"/>
<evidence type="ECO:0000256" key="14">
    <source>
        <dbReference type="ARBA" id="ARBA00025228"/>
    </source>
</evidence>
<evidence type="ECO:0000313" key="21">
    <source>
        <dbReference type="Proteomes" id="UP001321786"/>
    </source>
</evidence>
<feature type="transmembrane region" description="Helical" evidence="19">
    <location>
        <begin position="107"/>
        <end position="127"/>
    </location>
</feature>
<name>A0AAU9E5T3_9FIRM</name>
<dbReference type="PANTHER" id="PTHR34148:SF1">
    <property type="entry name" value="ADENOSYLCOBINAMIDE-GDP RIBAZOLETRANSFERASE"/>
    <property type="match status" value="1"/>
</dbReference>
<evidence type="ECO:0000313" key="20">
    <source>
        <dbReference type="EMBL" id="BEP28708.1"/>
    </source>
</evidence>
<evidence type="ECO:0000256" key="4">
    <source>
        <dbReference type="ARBA" id="ARBA00010561"/>
    </source>
</evidence>
<dbReference type="Proteomes" id="UP001321786">
    <property type="component" value="Chromosome"/>
</dbReference>
<dbReference type="KEGG" id="hprf:HLPR_10390"/>
<keyword evidence="8 19" id="KW-0169">Cobalamin biosynthesis</keyword>
<evidence type="ECO:0000256" key="10">
    <source>
        <dbReference type="ARBA" id="ARBA00022692"/>
    </source>
</evidence>
<comment type="subcellular location">
    <subcellularLocation>
        <location evidence="2 19">Cell membrane</location>
        <topology evidence="2 19">Multi-pass membrane protein</topology>
    </subcellularLocation>
</comment>
<evidence type="ECO:0000256" key="18">
    <source>
        <dbReference type="ARBA" id="ARBA00049504"/>
    </source>
</evidence>
<dbReference type="GO" id="GO:0005886">
    <property type="term" value="C:plasma membrane"/>
    <property type="evidence" value="ECO:0007669"/>
    <property type="project" value="UniProtKB-SubCell"/>
</dbReference>
<dbReference type="InterPro" id="IPR003805">
    <property type="entry name" value="CobS"/>
</dbReference>
<comment type="catalytic activity">
    <reaction evidence="17 19">
        <text>alpha-ribazole + adenosylcob(III)inamide-GDP = adenosylcob(III)alamin + GMP + H(+)</text>
        <dbReference type="Rhea" id="RHEA:16049"/>
        <dbReference type="ChEBI" id="CHEBI:10329"/>
        <dbReference type="ChEBI" id="CHEBI:15378"/>
        <dbReference type="ChEBI" id="CHEBI:18408"/>
        <dbReference type="ChEBI" id="CHEBI:58115"/>
        <dbReference type="ChEBI" id="CHEBI:60487"/>
        <dbReference type="EC" id="2.7.8.26"/>
    </reaction>
</comment>
<keyword evidence="12 19" id="KW-1133">Transmembrane helix</keyword>
<evidence type="ECO:0000256" key="9">
    <source>
        <dbReference type="ARBA" id="ARBA00022679"/>
    </source>
</evidence>
<feature type="transmembrane region" description="Helical" evidence="19">
    <location>
        <begin position="32"/>
        <end position="53"/>
    </location>
</feature>
<evidence type="ECO:0000256" key="5">
    <source>
        <dbReference type="ARBA" id="ARBA00013200"/>
    </source>
</evidence>
<organism evidence="20 21">
    <name type="scientific">Helicovermis profundi</name>
    <dbReference type="NCBI Taxonomy" id="3065157"/>
    <lineage>
        <taxon>Bacteria</taxon>
        <taxon>Bacillati</taxon>
        <taxon>Bacillota</taxon>
        <taxon>Clostridia</taxon>
        <taxon>Helicovermis</taxon>
    </lineage>
</organism>
<evidence type="ECO:0000256" key="19">
    <source>
        <dbReference type="HAMAP-Rule" id="MF_00719"/>
    </source>
</evidence>